<name>A0A0B6ZVP7_9EUPU</name>
<dbReference type="SMART" id="SM00212">
    <property type="entry name" value="UBCc"/>
    <property type="match status" value="1"/>
</dbReference>
<protein>
    <recommendedName>
        <fullName evidence="1">UBC core domain-containing protein</fullName>
    </recommendedName>
</protein>
<dbReference type="AlphaFoldDB" id="A0A0B6ZVP7"/>
<feature type="domain" description="UBC core" evidence="1">
    <location>
        <begin position="2"/>
        <end position="155"/>
    </location>
</feature>
<dbReference type="SUPFAM" id="SSF54495">
    <property type="entry name" value="UBC-like"/>
    <property type="match status" value="1"/>
</dbReference>
<dbReference type="InterPro" id="IPR016135">
    <property type="entry name" value="UBQ-conjugating_enzyme/RWD"/>
</dbReference>
<proteinExistence type="predicted"/>
<dbReference type="EMBL" id="HACG01025016">
    <property type="protein sequence ID" value="CEK71881.1"/>
    <property type="molecule type" value="Transcribed_RNA"/>
</dbReference>
<reference evidence="2" key="1">
    <citation type="submission" date="2014-12" db="EMBL/GenBank/DDBJ databases">
        <title>Insight into the proteome of Arion vulgaris.</title>
        <authorList>
            <person name="Aradska J."/>
            <person name="Bulat T."/>
            <person name="Smidak R."/>
            <person name="Sarate P."/>
            <person name="Gangsoo J."/>
            <person name="Sialana F."/>
            <person name="Bilban M."/>
            <person name="Lubec G."/>
        </authorList>
    </citation>
    <scope>NUCLEOTIDE SEQUENCE</scope>
    <source>
        <tissue evidence="2">Skin</tissue>
    </source>
</reference>
<evidence type="ECO:0000313" key="2">
    <source>
        <dbReference type="EMBL" id="CEK71881.1"/>
    </source>
</evidence>
<dbReference type="CDD" id="cd23794">
    <property type="entry name" value="UBCc_UBE2F_UBE2M"/>
    <property type="match status" value="1"/>
</dbReference>
<dbReference type="PANTHER" id="PTHR24068">
    <property type="entry name" value="UBIQUITIN-CONJUGATING ENZYME E2"/>
    <property type="match status" value="1"/>
</dbReference>
<sequence length="196" mass="22586">MAITHNFLKELHRLGRTINKLTCGQARLEIPDDEERTFYFYITPDDGYYKGSTCKFKVDVPEEYPEEPPLVRCLNKIYHPNIDFESEPIEAAVCVNLLDADWQPGVGLDGCVMAVLFLFHNPNTEDALNPVFRGSQMDEQEFEENVRKSLKGEEVEGFVFDKLINEELDLVTNVQMNDKLINEKPDLVTNVHMNEK</sequence>
<dbReference type="Gene3D" id="3.10.110.10">
    <property type="entry name" value="Ubiquitin Conjugating Enzyme"/>
    <property type="match status" value="1"/>
</dbReference>
<dbReference type="InterPro" id="IPR000608">
    <property type="entry name" value="UBC"/>
</dbReference>
<dbReference type="Pfam" id="PF00179">
    <property type="entry name" value="UQ_con"/>
    <property type="match status" value="1"/>
</dbReference>
<organism evidence="2">
    <name type="scientific">Arion vulgaris</name>
    <dbReference type="NCBI Taxonomy" id="1028688"/>
    <lineage>
        <taxon>Eukaryota</taxon>
        <taxon>Metazoa</taxon>
        <taxon>Spiralia</taxon>
        <taxon>Lophotrochozoa</taxon>
        <taxon>Mollusca</taxon>
        <taxon>Gastropoda</taxon>
        <taxon>Heterobranchia</taxon>
        <taxon>Euthyneura</taxon>
        <taxon>Panpulmonata</taxon>
        <taxon>Eupulmonata</taxon>
        <taxon>Stylommatophora</taxon>
        <taxon>Helicina</taxon>
        <taxon>Arionoidea</taxon>
        <taxon>Arionidae</taxon>
        <taxon>Arion</taxon>
    </lineage>
</organism>
<accession>A0A0B6ZVP7</accession>
<feature type="non-terminal residue" evidence="2">
    <location>
        <position position="196"/>
    </location>
</feature>
<gene>
    <name evidence="2" type="primary">ORF80185</name>
</gene>
<evidence type="ECO:0000259" key="1">
    <source>
        <dbReference type="PROSITE" id="PS50127"/>
    </source>
</evidence>
<dbReference type="PROSITE" id="PS50127">
    <property type="entry name" value="UBC_2"/>
    <property type="match status" value="1"/>
</dbReference>